<dbReference type="GO" id="GO:0009229">
    <property type="term" value="P:thiamine diphosphate biosynthetic process"/>
    <property type="evidence" value="ECO:0007669"/>
    <property type="project" value="UniProtKB-UniRule"/>
</dbReference>
<dbReference type="Pfam" id="PF04263">
    <property type="entry name" value="TPK_catalytic"/>
    <property type="match status" value="1"/>
</dbReference>
<dbReference type="EC" id="2.7.6.2" evidence="7"/>
<name>A0A9P4TAF7_CURKU</name>
<dbReference type="SMART" id="SM00983">
    <property type="entry name" value="TPK_B1_binding"/>
    <property type="match status" value="1"/>
</dbReference>
<evidence type="ECO:0000256" key="3">
    <source>
        <dbReference type="ARBA" id="ARBA00022679"/>
    </source>
</evidence>
<gene>
    <name evidence="9" type="ORF">E8E13_005670</name>
</gene>
<dbReference type="PANTHER" id="PTHR13622">
    <property type="entry name" value="THIAMIN PYROPHOSPHOKINASE"/>
    <property type="match status" value="1"/>
</dbReference>
<keyword evidence="4 7" id="KW-0547">Nucleotide-binding</keyword>
<comment type="caution">
    <text evidence="9">The sequence shown here is derived from an EMBL/GenBank/DDBJ whole genome shotgun (WGS) entry which is preliminary data.</text>
</comment>
<accession>A0A9P4TAF7</accession>
<comment type="similarity">
    <text evidence="2 7">Belongs to the thiamine pyrophosphokinase family.</text>
</comment>
<dbReference type="GO" id="GO:0005524">
    <property type="term" value="F:ATP binding"/>
    <property type="evidence" value="ECO:0007669"/>
    <property type="project" value="UniProtKB-UniRule"/>
</dbReference>
<dbReference type="GO" id="GO:0004788">
    <property type="term" value="F:thiamine diphosphokinase activity"/>
    <property type="evidence" value="ECO:0007669"/>
    <property type="project" value="UniProtKB-UniRule"/>
</dbReference>
<dbReference type="PIRSF" id="PIRSF031057">
    <property type="entry name" value="Thiamin_pyrophosphokinase"/>
    <property type="match status" value="1"/>
</dbReference>
<dbReference type="Pfam" id="PF04265">
    <property type="entry name" value="TPK_B1_binding"/>
    <property type="match status" value="1"/>
</dbReference>
<dbReference type="EMBL" id="SWKU01000018">
    <property type="protein sequence ID" value="KAF2998909.1"/>
    <property type="molecule type" value="Genomic_DNA"/>
</dbReference>
<evidence type="ECO:0000313" key="10">
    <source>
        <dbReference type="Proteomes" id="UP000801428"/>
    </source>
</evidence>
<keyword evidence="5 7" id="KW-0418">Kinase</keyword>
<dbReference type="SUPFAM" id="SSF63862">
    <property type="entry name" value="Thiamin pyrophosphokinase, substrate-binding domain"/>
    <property type="match status" value="1"/>
</dbReference>
<evidence type="ECO:0000256" key="6">
    <source>
        <dbReference type="ARBA" id="ARBA00022840"/>
    </source>
</evidence>
<reference evidence="9" key="1">
    <citation type="submission" date="2019-04" db="EMBL/GenBank/DDBJ databases">
        <title>Sequencing of skin fungus with MAO and IRED activity.</title>
        <authorList>
            <person name="Marsaioli A.J."/>
            <person name="Bonatto J.M.C."/>
            <person name="Reis Junior O."/>
        </authorList>
    </citation>
    <scope>NUCLEOTIDE SEQUENCE</scope>
    <source>
        <strain evidence="9">30M1</strain>
    </source>
</reference>
<comment type="pathway">
    <text evidence="1 7">Cofactor biosynthesis; thiamine diphosphate biosynthesis; thiamine diphosphate from thiamine: step 1/1.</text>
</comment>
<dbReference type="Gene3D" id="3.40.50.10240">
    <property type="entry name" value="Thiamin pyrophosphokinase, catalytic domain"/>
    <property type="match status" value="1"/>
</dbReference>
<protein>
    <recommendedName>
        <fullName evidence="7">Thiamine pyrophosphokinase</fullName>
        <ecNumber evidence="7">2.7.6.2</ecNumber>
    </recommendedName>
</protein>
<evidence type="ECO:0000256" key="2">
    <source>
        <dbReference type="ARBA" id="ARBA00006785"/>
    </source>
</evidence>
<sequence>MSVDEVCELDPTVFLAAKDHPERSANPPDLLILNQPITDFATFSRLWKHSQYRICADGGANRLHDMFTGDLESQRENFLPSIIHGDLDSLRDDVRAYYESHGVEVLRDGDQYSTDFGKTMSKISERDNATSQKDVLILGTLAGRVDQGLGLLHEMTREENKHPNLRLWLFSESSLSIILRSKKTIVRNLQSSKLFTENLGLVPVYGPATISTAGLEWDVKDWFTQMGGQVSTSNHVKADEVQIETDGPILFTVERAPLL</sequence>
<evidence type="ECO:0000259" key="8">
    <source>
        <dbReference type="SMART" id="SM00983"/>
    </source>
</evidence>
<evidence type="ECO:0000256" key="1">
    <source>
        <dbReference type="ARBA" id="ARBA00005078"/>
    </source>
</evidence>
<dbReference type="GO" id="GO:0030975">
    <property type="term" value="F:thiamine binding"/>
    <property type="evidence" value="ECO:0007669"/>
    <property type="project" value="UniProtKB-UniRule"/>
</dbReference>
<evidence type="ECO:0000313" key="9">
    <source>
        <dbReference type="EMBL" id="KAF2998909.1"/>
    </source>
</evidence>
<dbReference type="GO" id="GO:0016301">
    <property type="term" value="F:kinase activity"/>
    <property type="evidence" value="ECO:0007669"/>
    <property type="project" value="UniProtKB-UniRule"/>
</dbReference>
<dbReference type="PANTHER" id="PTHR13622:SF8">
    <property type="entry name" value="THIAMIN PYROPHOSPHOKINASE 1"/>
    <property type="match status" value="1"/>
</dbReference>
<evidence type="ECO:0000256" key="5">
    <source>
        <dbReference type="ARBA" id="ARBA00022777"/>
    </source>
</evidence>
<dbReference type="InterPro" id="IPR007373">
    <property type="entry name" value="Thiamin_PyroPKinase_B1-bd"/>
</dbReference>
<dbReference type="AlphaFoldDB" id="A0A9P4TAF7"/>
<dbReference type="Proteomes" id="UP000801428">
    <property type="component" value="Unassembled WGS sequence"/>
</dbReference>
<proteinExistence type="inferred from homology"/>
<evidence type="ECO:0000256" key="4">
    <source>
        <dbReference type="ARBA" id="ARBA00022741"/>
    </source>
</evidence>
<keyword evidence="3 7" id="KW-0808">Transferase</keyword>
<keyword evidence="6 7" id="KW-0067">ATP-binding</keyword>
<dbReference type="InterPro" id="IPR016966">
    <property type="entry name" value="Thiamin_pyrophosphokinase_euk"/>
</dbReference>
<dbReference type="InterPro" id="IPR006282">
    <property type="entry name" value="Thi_PPkinase"/>
</dbReference>
<dbReference type="InterPro" id="IPR007371">
    <property type="entry name" value="TPK_catalytic"/>
</dbReference>
<evidence type="ECO:0000256" key="7">
    <source>
        <dbReference type="PIRNR" id="PIRNR031057"/>
    </source>
</evidence>
<dbReference type="NCBIfam" id="TIGR01378">
    <property type="entry name" value="thi_PPkinase"/>
    <property type="match status" value="1"/>
</dbReference>
<comment type="catalytic activity">
    <reaction evidence="7">
        <text>thiamine + ATP = thiamine diphosphate + AMP + H(+)</text>
        <dbReference type="Rhea" id="RHEA:11576"/>
        <dbReference type="ChEBI" id="CHEBI:15378"/>
        <dbReference type="ChEBI" id="CHEBI:18385"/>
        <dbReference type="ChEBI" id="CHEBI:30616"/>
        <dbReference type="ChEBI" id="CHEBI:58937"/>
        <dbReference type="ChEBI" id="CHEBI:456215"/>
    </reaction>
</comment>
<dbReference type="SUPFAM" id="SSF63999">
    <property type="entry name" value="Thiamin pyrophosphokinase, catalytic domain"/>
    <property type="match status" value="1"/>
</dbReference>
<keyword evidence="10" id="KW-1185">Reference proteome</keyword>
<dbReference type="InterPro" id="IPR036371">
    <property type="entry name" value="TPK_B1-bd_sf"/>
</dbReference>
<dbReference type="GO" id="GO:0006772">
    <property type="term" value="P:thiamine metabolic process"/>
    <property type="evidence" value="ECO:0007669"/>
    <property type="project" value="InterPro"/>
</dbReference>
<organism evidence="9 10">
    <name type="scientific">Curvularia kusanoi</name>
    <name type="common">Cochliobolus kusanoi</name>
    <dbReference type="NCBI Taxonomy" id="90978"/>
    <lineage>
        <taxon>Eukaryota</taxon>
        <taxon>Fungi</taxon>
        <taxon>Dikarya</taxon>
        <taxon>Ascomycota</taxon>
        <taxon>Pezizomycotina</taxon>
        <taxon>Dothideomycetes</taxon>
        <taxon>Pleosporomycetidae</taxon>
        <taxon>Pleosporales</taxon>
        <taxon>Pleosporineae</taxon>
        <taxon>Pleosporaceae</taxon>
        <taxon>Curvularia</taxon>
    </lineage>
</organism>
<dbReference type="CDD" id="cd07995">
    <property type="entry name" value="TPK"/>
    <property type="match status" value="1"/>
</dbReference>
<dbReference type="InterPro" id="IPR036759">
    <property type="entry name" value="TPK_catalytic_sf"/>
</dbReference>
<feature type="domain" description="Thiamin pyrophosphokinase thiamin-binding" evidence="8">
    <location>
        <begin position="181"/>
        <end position="249"/>
    </location>
</feature>
<dbReference type="OrthoDB" id="25149at2759"/>